<dbReference type="PANTHER" id="PTHR31676:SF71">
    <property type="entry name" value="EXPRESSED PROTEIN"/>
    <property type="match status" value="1"/>
</dbReference>
<protein>
    <submittedName>
        <fullName evidence="3">Uncharacterized protein</fullName>
    </submittedName>
</protein>
<comment type="caution">
    <text evidence="3">The sequence shown here is derived from an EMBL/GenBank/DDBJ whole genome shotgun (WGS) entry which is preliminary data.</text>
</comment>
<accession>A0AAW2SDU4</accession>
<feature type="region of interest" description="Disordered" evidence="1">
    <location>
        <begin position="205"/>
        <end position="230"/>
    </location>
</feature>
<dbReference type="InterPro" id="IPR007493">
    <property type="entry name" value="DUF538"/>
</dbReference>
<name>A0AAW2SDU4_9LAMI</name>
<dbReference type="Pfam" id="PF04398">
    <property type="entry name" value="DUF538"/>
    <property type="match status" value="1"/>
</dbReference>
<proteinExistence type="predicted"/>
<evidence type="ECO:0000313" key="3">
    <source>
        <dbReference type="EMBL" id="KAL0389836.1"/>
    </source>
</evidence>
<dbReference type="Pfam" id="PF05553">
    <property type="entry name" value="DUF761"/>
    <property type="match status" value="1"/>
</dbReference>
<gene>
    <name evidence="3" type="ORF">Scaly_0340700</name>
</gene>
<reference evidence="3" key="1">
    <citation type="submission" date="2020-06" db="EMBL/GenBank/DDBJ databases">
        <authorList>
            <person name="Li T."/>
            <person name="Hu X."/>
            <person name="Zhang T."/>
            <person name="Song X."/>
            <person name="Zhang H."/>
            <person name="Dai N."/>
            <person name="Sheng W."/>
            <person name="Hou X."/>
            <person name="Wei L."/>
        </authorList>
    </citation>
    <scope>NUCLEOTIDE SEQUENCE</scope>
    <source>
        <strain evidence="3">KEN8</strain>
        <tissue evidence="3">Leaf</tissue>
    </source>
</reference>
<dbReference type="AlphaFoldDB" id="A0AAW2SDU4"/>
<organism evidence="3">
    <name type="scientific">Sesamum calycinum</name>
    <dbReference type="NCBI Taxonomy" id="2727403"/>
    <lineage>
        <taxon>Eukaryota</taxon>
        <taxon>Viridiplantae</taxon>
        <taxon>Streptophyta</taxon>
        <taxon>Embryophyta</taxon>
        <taxon>Tracheophyta</taxon>
        <taxon>Spermatophyta</taxon>
        <taxon>Magnoliopsida</taxon>
        <taxon>eudicotyledons</taxon>
        <taxon>Gunneridae</taxon>
        <taxon>Pentapetalae</taxon>
        <taxon>asterids</taxon>
        <taxon>lamiids</taxon>
        <taxon>Lamiales</taxon>
        <taxon>Pedaliaceae</taxon>
        <taxon>Sesamum</taxon>
    </lineage>
</organism>
<feature type="chain" id="PRO_5044013939" evidence="2">
    <location>
        <begin position="24"/>
        <end position="270"/>
    </location>
</feature>
<reference evidence="3" key="2">
    <citation type="journal article" date="2024" name="Plant">
        <title>Genomic evolution and insights into agronomic trait innovations of Sesamum species.</title>
        <authorList>
            <person name="Miao H."/>
            <person name="Wang L."/>
            <person name="Qu L."/>
            <person name="Liu H."/>
            <person name="Sun Y."/>
            <person name="Le M."/>
            <person name="Wang Q."/>
            <person name="Wei S."/>
            <person name="Zheng Y."/>
            <person name="Lin W."/>
            <person name="Duan Y."/>
            <person name="Cao H."/>
            <person name="Xiong S."/>
            <person name="Wang X."/>
            <person name="Wei L."/>
            <person name="Li C."/>
            <person name="Ma Q."/>
            <person name="Ju M."/>
            <person name="Zhao R."/>
            <person name="Li G."/>
            <person name="Mu C."/>
            <person name="Tian Q."/>
            <person name="Mei H."/>
            <person name="Zhang T."/>
            <person name="Gao T."/>
            <person name="Zhang H."/>
        </authorList>
    </citation>
    <scope>NUCLEOTIDE SEQUENCE</scope>
    <source>
        <strain evidence="3">KEN8</strain>
    </source>
</reference>
<dbReference type="SUPFAM" id="SSF141562">
    <property type="entry name" value="At5g01610-like"/>
    <property type="match status" value="1"/>
</dbReference>
<feature type="compositionally biased region" description="Basic and acidic residues" evidence="1">
    <location>
        <begin position="218"/>
        <end position="227"/>
    </location>
</feature>
<evidence type="ECO:0000256" key="2">
    <source>
        <dbReference type="SAM" id="SignalP"/>
    </source>
</evidence>
<feature type="signal peptide" evidence="2">
    <location>
        <begin position="1"/>
        <end position="23"/>
    </location>
</feature>
<dbReference type="PANTHER" id="PTHR31676">
    <property type="entry name" value="T31J12.3 PROTEIN-RELATED"/>
    <property type="match status" value="1"/>
</dbReference>
<evidence type="ECO:0000256" key="1">
    <source>
        <dbReference type="SAM" id="MobiDB-lite"/>
    </source>
</evidence>
<dbReference type="EMBL" id="JACGWM010000002">
    <property type="protein sequence ID" value="KAL0389836.1"/>
    <property type="molecule type" value="Genomic_DNA"/>
</dbReference>
<dbReference type="Gene3D" id="2.30.240.10">
    <property type="entry name" value="At5g01610-like"/>
    <property type="match status" value="1"/>
</dbReference>
<dbReference type="InterPro" id="IPR036758">
    <property type="entry name" value="At5g01610-like"/>
</dbReference>
<sequence length="270" mass="31238">MASYSELHCFFLLFPLFILCSYALLLSPTAPPAPNPTVYDLLPKYGLPSGLLPDSVVDYTLSEDGEFEVTLQKPCYIDFDYLVYYDKKITGKLNLGSITDLKGIQVQRFYFLWFDVDEIRVDLPPSDSIYFTVGIINKKLDVDQFLTVRSCKDKALTLREVLQRNVISTEAAASRRYFLGTQCGVKCNYVEPLASQYRAKPYMEMDHHEEGSPSGSCKETDSSEDKAQRRRTMHLREFVVEDVNKQADDFIKKFRKQLKFERQESLKRHR</sequence>
<dbReference type="InterPro" id="IPR008480">
    <property type="entry name" value="DUF761_pln"/>
</dbReference>
<keyword evidence="2" id="KW-0732">Signal</keyword>